<evidence type="ECO:0000313" key="2">
    <source>
        <dbReference type="EMBL" id="KAJ9130179.1"/>
    </source>
</evidence>
<name>A0AA38VIP8_9PEZI</name>
<proteinExistence type="predicted"/>
<protein>
    <recommendedName>
        <fullName evidence="1">DUF7587 domain-containing protein</fullName>
    </recommendedName>
</protein>
<feature type="domain" description="DUF7587" evidence="1">
    <location>
        <begin position="30"/>
        <end position="137"/>
    </location>
</feature>
<accession>A0AA38VIP8</accession>
<evidence type="ECO:0000313" key="3">
    <source>
        <dbReference type="Proteomes" id="UP001174694"/>
    </source>
</evidence>
<evidence type="ECO:0000259" key="1">
    <source>
        <dbReference type="Pfam" id="PF24494"/>
    </source>
</evidence>
<gene>
    <name evidence="2" type="ORF">NKR23_g12317</name>
</gene>
<reference evidence="2" key="1">
    <citation type="submission" date="2022-07" db="EMBL/GenBank/DDBJ databases">
        <title>Fungi with potential for degradation of polypropylene.</title>
        <authorList>
            <person name="Gostincar C."/>
        </authorList>
    </citation>
    <scope>NUCLEOTIDE SEQUENCE</scope>
    <source>
        <strain evidence="2">EXF-13308</strain>
    </source>
</reference>
<dbReference type="Proteomes" id="UP001174694">
    <property type="component" value="Unassembled WGS sequence"/>
</dbReference>
<dbReference type="EMBL" id="JANBVO010000102">
    <property type="protein sequence ID" value="KAJ9130179.1"/>
    <property type="molecule type" value="Genomic_DNA"/>
</dbReference>
<organism evidence="2 3">
    <name type="scientific">Pleurostoma richardsiae</name>
    <dbReference type="NCBI Taxonomy" id="41990"/>
    <lineage>
        <taxon>Eukaryota</taxon>
        <taxon>Fungi</taxon>
        <taxon>Dikarya</taxon>
        <taxon>Ascomycota</taxon>
        <taxon>Pezizomycotina</taxon>
        <taxon>Sordariomycetes</taxon>
        <taxon>Sordariomycetidae</taxon>
        <taxon>Calosphaeriales</taxon>
        <taxon>Pleurostomataceae</taxon>
        <taxon>Pleurostoma</taxon>
    </lineage>
</organism>
<keyword evidence="3" id="KW-1185">Reference proteome</keyword>
<dbReference type="AlphaFoldDB" id="A0AA38VIP8"/>
<dbReference type="Pfam" id="PF24494">
    <property type="entry name" value="DUF7587"/>
    <property type="match status" value="1"/>
</dbReference>
<comment type="caution">
    <text evidence="2">The sequence shown here is derived from an EMBL/GenBank/DDBJ whole genome shotgun (WGS) entry which is preliminary data.</text>
</comment>
<sequence length="324" mass="37294">MATRTMYTRAYSKSSAGRLVSGRGLGSYSLSRAQLLDDFQKHADRIEEPTALVSVSDRLVDTVKRAYDKHSENDSPADIWVAFIEVPATAASPRLHAAQDLAEDCGRPDSGLFRHEFVFEWAIPEEYVLHTVSLQTLMDRGLEWEQHFAEKPLSTASLLDVIAWDLLSAERGYDPWDIGVRLGYFARTFGARAPVDWIAHQLFYDCARPKIVYEDVVRLYYDYDTVDFVFFCELDHGIEAALFDWWLADVDLCRAYEEFMEWQAGVEDRMTWDFIDLWEHYGVSDCESVRELSVSERSLYEKSLDALSARHRREIEAEAVKLGL</sequence>
<dbReference type="InterPro" id="IPR056009">
    <property type="entry name" value="DUF7587"/>
</dbReference>